<sequence>MKHIDHVGIAVENLEEAISTYERLLGTPCYKRETVQQQQVETAFFKTGDNAKVELLGATDPNSVIAKFVGKQGEGMHHIAFEVDDIEAELDRLREEGFTLLSEKPAEGADNKRVAFVHPKDNHGVLIELCESMD</sequence>
<evidence type="ECO:0000256" key="1">
    <source>
        <dbReference type="ARBA" id="ARBA00009308"/>
    </source>
</evidence>
<dbReference type="Pfam" id="PF13669">
    <property type="entry name" value="Glyoxalase_4"/>
    <property type="match status" value="1"/>
</dbReference>
<dbReference type="InterPro" id="IPR017515">
    <property type="entry name" value="MeMalonyl-CoA_epimerase"/>
</dbReference>
<organism evidence="4 5">
    <name type="scientific">Fodinibius salsisoli</name>
    <dbReference type="NCBI Taxonomy" id="2820877"/>
    <lineage>
        <taxon>Bacteria</taxon>
        <taxon>Pseudomonadati</taxon>
        <taxon>Balneolota</taxon>
        <taxon>Balneolia</taxon>
        <taxon>Balneolales</taxon>
        <taxon>Balneolaceae</taxon>
        <taxon>Fodinibius</taxon>
    </lineage>
</organism>
<keyword evidence="4" id="KW-0413">Isomerase</keyword>
<dbReference type="PANTHER" id="PTHR43048:SF3">
    <property type="entry name" value="METHYLMALONYL-COA EPIMERASE, MITOCHONDRIAL"/>
    <property type="match status" value="1"/>
</dbReference>
<keyword evidence="2" id="KW-0479">Metal-binding</keyword>
<dbReference type="PANTHER" id="PTHR43048">
    <property type="entry name" value="METHYLMALONYL-COA EPIMERASE"/>
    <property type="match status" value="1"/>
</dbReference>
<feature type="domain" description="VOC" evidence="3">
    <location>
        <begin position="3"/>
        <end position="132"/>
    </location>
</feature>
<comment type="caution">
    <text evidence="4">The sequence shown here is derived from an EMBL/GenBank/DDBJ whole genome shotgun (WGS) entry which is preliminary data.</text>
</comment>
<evidence type="ECO:0000259" key="3">
    <source>
        <dbReference type="PROSITE" id="PS51819"/>
    </source>
</evidence>
<dbReference type="Proteomes" id="UP001207918">
    <property type="component" value="Unassembled WGS sequence"/>
</dbReference>
<evidence type="ECO:0000313" key="4">
    <source>
        <dbReference type="EMBL" id="MCW9707127.1"/>
    </source>
</evidence>
<evidence type="ECO:0000313" key="5">
    <source>
        <dbReference type="Proteomes" id="UP001207918"/>
    </source>
</evidence>
<dbReference type="InterPro" id="IPR037523">
    <property type="entry name" value="VOC_core"/>
</dbReference>
<dbReference type="SUPFAM" id="SSF54593">
    <property type="entry name" value="Glyoxalase/Bleomycin resistance protein/Dihydroxybiphenyl dioxygenase"/>
    <property type="match status" value="1"/>
</dbReference>
<protein>
    <submittedName>
        <fullName evidence="4">Methylmalonyl-CoA epimerase</fullName>
        <ecNumber evidence="4">5.1.99.1</ecNumber>
    </submittedName>
</protein>
<gene>
    <name evidence="4" type="primary">mce</name>
    <name evidence="4" type="ORF">J6I44_09680</name>
</gene>
<dbReference type="InterPro" id="IPR029068">
    <property type="entry name" value="Glyas_Bleomycin-R_OHBP_Dase"/>
</dbReference>
<dbReference type="InterPro" id="IPR051785">
    <property type="entry name" value="MMCE/EMCE_epimerase"/>
</dbReference>
<dbReference type="Gene3D" id="3.10.180.10">
    <property type="entry name" value="2,3-Dihydroxybiphenyl 1,2-Dioxygenase, domain 1"/>
    <property type="match status" value="1"/>
</dbReference>
<dbReference type="NCBIfam" id="TIGR03081">
    <property type="entry name" value="metmalonyl_epim"/>
    <property type="match status" value="1"/>
</dbReference>
<dbReference type="CDD" id="cd07249">
    <property type="entry name" value="MMCE"/>
    <property type="match status" value="1"/>
</dbReference>
<dbReference type="PROSITE" id="PS51819">
    <property type="entry name" value="VOC"/>
    <property type="match status" value="1"/>
</dbReference>
<accession>A0ABT3PMJ0</accession>
<dbReference type="EMBL" id="JAGGJA010000005">
    <property type="protein sequence ID" value="MCW9707127.1"/>
    <property type="molecule type" value="Genomic_DNA"/>
</dbReference>
<dbReference type="RefSeq" id="WP_265765883.1">
    <property type="nucleotide sequence ID" value="NZ_JAGGJA010000005.1"/>
</dbReference>
<name>A0ABT3PMJ0_9BACT</name>
<comment type="similarity">
    <text evidence="1">Belongs to the methylmalonyl-CoA epimerase family.</text>
</comment>
<proteinExistence type="inferred from homology"/>
<evidence type="ECO:0000256" key="2">
    <source>
        <dbReference type="ARBA" id="ARBA00022723"/>
    </source>
</evidence>
<dbReference type="EC" id="5.1.99.1" evidence="4"/>
<dbReference type="GO" id="GO:0004493">
    <property type="term" value="F:methylmalonyl-CoA epimerase activity"/>
    <property type="evidence" value="ECO:0007669"/>
    <property type="project" value="UniProtKB-EC"/>
</dbReference>
<keyword evidence="5" id="KW-1185">Reference proteome</keyword>
<reference evidence="4 5" key="1">
    <citation type="submission" date="2021-03" db="EMBL/GenBank/DDBJ databases">
        <title>Aliifodinibius sp. nov., a new bacterium isolated from saline soil.</title>
        <authorList>
            <person name="Galisteo C."/>
            <person name="De La Haba R."/>
            <person name="Sanchez-Porro C."/>
            <person name="Ventosa A."/>
        </authorList>
    </citation>
    <scope>NUCLEOTIDE SEQUENCE [LARGE SCALE GENOMIC DNA]</scope>
    <source>
        <strain evidence="4 5">1BSP15-2V2</strain>
    </source>
</reference>